<gene>
    <name evidence="2" type="ORF">DXM27_10335</name>
</gene>
<comment type="caution">
    <text evidence="2">The sequence shown here is derived from an EMBL/GenBank/DDBJ whole genome shotgun (WGS) entry which is preliminary data.</text>
</comment>
<organism evidence="2 3">
    <name type="scientific">Rhizobium rhizogenes</name>
    <name type="common">Agrobacterium rhizogenes</name>
    <dbReference type="NCBI Taxonomy" id="359"/>
    <lineage>
        <taxon>Bacteria</taxon>
        <taxon>Pseudomonadati</taxon>
        <taxon>Pseudomonadota</taxon>
        <taxon>Alphaproteobacteria</taxon>
        <taxon>Hyphomicrobiales</taxon>
        <taxon>Rhizobiaceae</taxon>
        <taxon>Rhizobium/Agrobacterium group</taxon>
        <taxon>Rhizobium</taxon>
    </lineage>
</organism>
<dbReference type="Proteomes" id="UP000473658">
    <property type="component" value="Unassembled WGS sequence"/>
</dbReference>
<feature type="coiled-coil region" evidence="1">
    <location>
        <begin position="15"/>
        <end position="42"/>
    </location>
</feature>
<keyword evidence="1" id="KW-0175">Coiled coil</keyword>
<evidence type="ECO:0000313" key="2">
    <source>
        <dbReference type="EMBL" id="KAA3503247.1"/>
    </source>
</evidence>
<accession>A0AA88F2Q9</accession>
<name>A0AA88F2Q9_RHIRH</name>
<dbReference type="EMBL" id="QRFF01000002">
    <property type="protein sequence ID" value="KAA3503247.1"/>
    <property type="molecule type" value="Genomic_DNA"/>
</dbReference>
<dbReference type="AlphaFoldDB" id="A0AA88F2Q9"/>
<evidence type="ECO:0000313" key="3">
    <source>
        <dbReference type="Proteomes" id="UP000473658"/>
    </source>
</evidence>
<proteinExistence type="predicted"/>
<reference evidence="2 3" key="1">
    <citation type="submission" date="2018-08" db="EMBL/GenBank/DDBJ databases">
        <title>Crown Gall in kiwifruit.</title>
        <authorList>
            <person name="Visnovsky S.B."/>
            <person name="Pitman A.R."/>
        </authorList>
    </citation>
    <scope>NUCLEOTIDE SEQUENCE [LARGE SCALE GENOMIC DNA]</scope>
    <source>
        <strain evidence="2 3">SBV_302_78_2</strain>
    </source>
</reference>
<evidence type="ECO:0000256" key="1">
    <source>
        <dbReference type="SAM" id="Coils"/>
    </source>
</evidence>
<protein>
    <submittedName>
        <fullName evidence="2">Uncharacterized protein</fullName>
    </submittedName>
</protein>
<sequence>MERLNLDHSTLNPLHKEAADEITRLRQLLSESQKREKEARAKALEEAAAYHDDLAAQHAASHEHVVSEHHEMMERQHTRFAASIRALQSEER</sequence>